<name>A0A1M5SWL5_9CLOT</name>
<dbReference type="EMBL" id="FQXM01000005">
    <property type="protein sequence ID" value="SHH42483.1"/>
    <property type="molecule type" value="Genomic_DNA"/>
</dbReference>
<dbReference type="Proteomes" id="UP000184447">
    <property type="component" value="Unassembled WGS sequence"/>
</dbReference>
<evidence type="ECO:0000313" key="3">
    <source>
        <dbReference type="EMBL" id="SHH42483.1"/>
    </source>
</evidence>
<reference evidence="3 4" key="1">
    <citation type="submission" date="2016-11" db="EMBL/GenBank/DDBJ databases">
        <authorList>
            <person name="Jaros S."/>
            <person name="Januszkiewicz K."/>
            <person name="Wedrychowicz H."/>
        </authorList>
    </citation>
    <scope>NUCLEOTIDE SEQUENCE [LARGE SCALE GENOMIC DNA]</scope>
    <source>
        <strain evidence="3 4">DSM 8605</strain>
    </source>
</reference>
<feature type="transmembrane region" description="Helical" evidence="1">
    <location>
        <begin position="81"/>
        <end position="104"/>
    </location>
</feature>
<evidence type="ECO:0000256" key="1">
    <source>
        <dbReference type="SAM" id="Phobius"/>
    </source>
</evidence>
<dbReference type="InterPro" id="IPR050640">
    <property type="entry name" value="Bact_2-comp_sensor_kinase"/>
</dbReference>
<dbReference type="PANTHER" id="PTHR34220">
    <property type="entry name" value="SENSOR HISTIDINE KINASE YPDA"/>
    <property type="match status" value="1"/>
</dbReference>
<gene>
    <name evidence="3" type="ORF">SAMN02745207_01056</name>
</gene>
<keyword evidence="3" id="KW-0808">Transferase</keyword>
<dbReference type="Gene3D" id="6.10.340.10">
    <property type="match status" value="1"/>
</dbReference>
<dbReference type="GO" id="GO:0016020">
    <property type="term" value="C:membrane"/>
    <property type="evidence" value="ECO:0007669"/>
    <property type="project" value="InterPro"/>
</dbReference>
<keyword evidence="3" id="KW-0418">Kinase</keyword>
<dbReference type="RefSeq" id="WP_207649327.1">
    <property type="nucleotide sequence ID" value="NZ_FQXM01000005.1"/>
</dbReference>
<feature type="domain" description="Signal transduction histidine kinase internal region" evidence="2">
    <location>
        <begin position="166"/>
        <end position="234"/>
    </location>
</feature>
<evidence type="ECO:0000313" key="4">
    <source>
        <dbReference type="Proteomes" id="UP000184447"/>
    </source>
</evidence>
<keyword evidence="1" id="KW-0472">Membrane</keyword>
<accession>A0A1M5SWL5</accession>
<proteinExistence type="predicted"/>
<dbReference type="Pfam" id="PF06580">
    <property type="entry name" value="His_kinase"/>
    <property type="match status" value="1"/>
</dbReference>
<keyword evidence="1" id="KW-0812">Transmembrane</keyword>
<dbReference type="STRING" id="1121316.SAMN02745207_01056"/>
<keyword evidence="1" id="KW-1133">Transmembrane helix</keyword>
<dbReference type="PANTHER" id="PTHR34220:SF7">
    <property type="entry name" value="SENSOR HISTIDINE KINASE YPDA"/>
    <property type="match status" value="1"/>
</dbReference>
<sequence length="238" mass="27903">MIVNEGGTVIVSSGDHYIESLRKEELINWNFGIEDGYAEFVDESGEYRVYAYETKYNNWKYVSFIRKDDLLNDAKTIRKGVFVWGIIFTCIFLCILFLISNGITKPIKLITHKMKEFEVKGEVPENKFTNKDEISYLYETFVEMTHGINELVEQNYEQSVLQEKQQIKILQAQINPHFLYNTLDIINWKAREKNVPEIGGMIKALSNNLGYSFVGNEMEVTVEEEINHIEDYLYQAWF</sequence>
<organism evidence="3 4">
    <name type="scientific">Clostridium grantii DSM 8605</name>
    <dbReference type="NCBI Taxonomy" id="1121316"/>
    <lineage>
        <taxon>Bacteria</taxon>
        <taxon>Bacillati</taxon>
        <taxon>Bacillota</taxon>
        <taxon>Clostridia</taxon>
        <taxon>Eubacteriales</taxon>
        <taxon>Clostridiaceae</taxon>
        <taxon>Clostridium</taxon>
    </lineage>
</organism>
<dbReference type="AlphaFoldDB" id="A0A1M5SWL5"/>
<keyword evidence="4" id="KW-1185">Reference proteome</keyword>
<protein>
    <submittedName>
        <fullName evidence="3">Histidine kinase</fullName>
    </submittedName>
</protein>
<dbReference type="GO" id="GO:0000155">
    <property type="term" value="F:phosphorelay sensor kinase activity"/>
    <property type="evidence" value="ECO:0007669"/>
    <property type="project" value="InterPro"/>
</dbReference>
<dbReference type="InterPro" id="IPR010559">
    <property type="entry name" value="Sig_transdc_His_kin_internal"/>
</dbReference>
<evidence type="ECO:0000259" key="2">
    <source>
        <dbReference type="Pfam" id="PF06580"/>
    </source>
</evidence>